<dbReference type="GO" id="GO:0003723">
    <property type="term" value="F:RNA binding"/>
    <property type="evidence" value="ECO:0007669"/>
    <property type="project" value="TreeGrafter"/>
</dbReference>
<feature type="compositionally biased region" description="Polar residues" evidence="3">
    <location>
        <begin position="275"/>
        <end position="290"/>
    </location>
</feature>
<dbReference type="PANTHER" id="PTHR44006">
    <property type="entry name" value="U5 SMALL NUCLEAR RIBONUCLEOPROTEIN 40 KDA PROTEIN"/>
    <property type="match status" value="1"/>
</dbReference>
<keyword evidence="2" id="KW-0677">Repeat</keyword>
<dbReference type="InterPro" id="IPR001680">
    <property type="entry name" value="WD40_rpt"/>
</dbReference>
<dbReference type="VEuPathDB" id="TriTrypDB:LdCL_280037200"/>
<protein>
    <submittedName>
        <fullName evidence="4">Uncharacterized protein</fullName>
    </submittedName>
</protein>
<gene>
    <name evidence="4" type="ORF">CGC20_12600</name>
</gene>
<dbReference type="InterPro" id="IPR015943">
    <property type="entry name" value="WD40/YVTN_repeat-like_dom_sf"/>
</dbReference>
<dbReference type="FunFam" id="2.130.10.10:FF:002267">
    <property type="entry name" value="Putative U5 snRNP-specific 40 kDa protein"/>
    <property type="match status" value="1"/>
</dbReference>
<evidence type="ECO:0000313" key="5">
    <source>
        <dbReference type="Proteomes" id="UP000318821"/>
    </source>
</evidence>
<dbReference type="Proteomes" id="UP000318821">
    <property type="component" value="Unassembled WGS sequence"/>
</dbReference>
<name>A0A504WYB3_LEIDO</name>
<evidence type="ECO:0000256" key="3">
    <source>
        <dbReference type="SAM" id="MobiDB-lite"/>
    </source>
</evidence>
<dbReference type="VEuPathDB" id="TriTrypDB:LdCL_280037300"/>
<proteinExistence type="predicted"/>
<organism evidence="4 5">
    <name type="scientific">Leishmania donovani</name>
    <dbReference type="NCBI Taxonomy" id="5661"/>
    <lineage>
        <taxon>Eukaryota</taxon>
        <taxon>Discoba</taxon>
        <taxon>Euglenozoa</taxon>
        <taxon>Kinetoplastea</taxon>
        <taxon>Metakinetoplastina</taxon>
        <taxon>Trypanosomatida</taxon>
        <taxon>Trypanosomatidae</taxon>
        <taxon>Leishmaniinae</taxon>
        <taxon>Leishmania</taxon>
    </lineage>
</organism>
<comment type="caution">
    <text evidence="4">The sequence shown here is derived from an EMBL/GenBank/DDBJ whole genome shotgun (WGS) entry which is preliminary data.</text>
</comment>
<evidence type="ECO:0000256" key="1">
    <source>
        <dbReference type="ARBA" id="ARBA00022574"/>
    </source>
</evidence>
<dbReference type="EMBL" id="RHLD01000012">
    <property type="protein sequence ID" value="TPP40335.1"/>
    <property type="molecule type" value="Genomic_DNA"/>
</dbReference>
<reference evidence="5" key="1">
    <citation type="submission" date="2019-02" db="EMBL/GenBank/DDBJ databases">
        <title>FDA dAtabase for Regulatory Grade micrObial Sequences (FDA-ARGOS): Supporting development and validation of Infectious Disease Dx tests.</title>
        <authorList>
            <person name="Duncan R."/>
            <person name="Fisher C."/>
            <person name="Tallon L."/>
            <person name="Sadzewicz L."/>
            <person name="Sengamalay N."/>
            <person name="Ott S."/>
            <person name="Godinez A."/>
            <person name="Nagaraj S."/>
            <person name="Vavikolanu K."/>
            <person name="Vyas G."/>
            <person name="Nadendla S."/>
            <person name="Aluvathingal J."/>
            <person name="Sichtig H."/>
        </authorList>
    </citation>
    <scope>NUCLEOTIDE SEQUENCE [LARGE SCALE GENOMIC DNA]</scope>
    <source>
        <strain evidence="5">FDAARGOS_360</strain>
    </source>
</reference>
<dbReference type="SMART" id="SM00320">
    <property type="entry name" value="WD40"/>
    <property type="match status" value="4"/>
</dbReference>
<feature type="region of interest" description="Disordered" evidence="3">
    <location>
        <begin position="246"/>
        <end position="290"/>
    </location>
</feature>
<dbReference type="SUPFAM" id="SSF50978">
    <property type="entry name" value="WD40 repeat-like"/>
    <property type="match status" value="1"/>
</dbReference>
<sequence>MDRLILQDGSAGIHLINRSWLTVGSATFAISVNESASLGQVRKDGKHDARESRDATLEMQSSFFLQWPVGELFDFVVPVKGRKARGEEDKYFAYQNPLYDTPALEFASLQPARIVTLNAKITAAMRLMGAELAKELREHADLRKRAARRHRRSGFLEAKRLQLKGKSLLVSSAIVRRLSTTVDLPNVSINAKALRKRDVQHVSATGMSFFEKGVDASVLGELLLLIVNAVLSTDYCIQWHMLSTTERKRTPQSRRSTGKPRSDMRVLSPPAALSGTASRKTSLSRTTPNAIKTPHSLSSFATFRKSSVPSATCSAAGARLFGDRRFRTSEILQQSALPQEAVRLSCCYCGAEAVYWNLLGHSEDVLCAAAHGRVCATGDVEGAVLLWRFAGAVPEHVCCMNTGGPAVVDVAWSGATALLAAQGDGCATVWDVEKGARLRTISRFAVKGRCAWPVVNCVAATARGSFVFGGDDGYLVTADKRSDKVVVGAHIAVPLTSAATTGFSLFVGDVCGTLHWFDIRAGSREMERIVCGSAGITSIITDPLQDRVITYSMSGTVQVIDTQPFALSSSDRLLGATELGVNERQALLRGAWVPHSDAVVMPNGKGNVVSVSAKDVVGGATRTVHAGSTGSAMNVSVCVDDEYIVCSGDGGEVAAYKW</sequence>
<dbReference type="GO" id="GO:0071013">
    <property type="term" value="C:catalytic step 2 spliceosome"/>
    <property type="evidence" value="ECO:0007669"/>
    <property type="project" value="TreeGrafter"/>
</dbReference>
<dbReference type="InterPro" id="IPR036322">
    <property type="entry name" value="WD40_repeat_dom_sf"/>
</dbReference>
<dbReference type="AlphaFoldDB" id="A0A504WYB3"/>
<dbReference type="VEuPathDB" id="TriTrypDB:LdBPK_283190.1"/>
<dbReference type="InterPro" id="IPR052234">
    <property type="entry name" value="U5_snRNP_Component"/>
</dbReference>
<keyword evidence="1" id="KW-0853">WD repeat</keyword>
<evidence type="ECO:0000313" key="4">
    <source>
        <dbReference type="EMBL" id="TPP40335.1"/>
    </source>
</evidence>
<evidence type="ECO:0000256" key="2">
    <source>
        <dbReference type="ARBA" id="ARBA00022737"/>
    </source>
</evidence>
<dbReference type="Gene3D" id="2.130.10.10">
    <property type="entry name" value="YVTN repeat-like/Quinoprotein amine dehydrogenase"/>
    <property type="match status" value="1"/>
</dbReference>
<dbReference type="VEuPathDB" id="TriTrypDB:LDHU3_28.4250"/>
<accession>A0A504WYB3</accession>
<dbReference type="PANTHER" id="PTHR44006:SF1">
    <property type="entry name" value="U5 SMALL NUCLEAR RIBONUCLEOPROTEIN 40 KDA PROTEIN"/>
    <property type="match status" value="1"/>
</dbReference>